<dbReference type="InterPro" id="IPR033762">
    <property type="entry name" value="MCM_OB"/>
</dbReference>
<keyword evidence="6" id="KW-0227">DNA damage</keyword>
<dbReference type="InterPro" id="IPR027417">
    <property type="entry name" value="P-loop_NTPase"/>
</dbReference>
<evidence type="ECO:0000256" key="10">
    <source>
        <dbReference type="ARBA" id="ARBA00023125"/>
    </source>
</evidence>
<evidence type="ECO:0000256" key="15">
    <source>
        <dbReference type="RuleBase" id="RU004070"/>
    </source>
</evidence>
<dbReference type="GO" id="GO:0000724">
    <property type="term" value="P:double-strand break repair via homologous recombination"/>
    <property type="evidence" value="ECO:0007669"/>
    <property type="project" value="TreeGrafter"/>
</dbReference>
<comment type="catalytic activity">
    <reaction evidence="14">
        <text>ATP + H2O = ADP + phosphate + H(+)</text>
        <dbReference type="Rhea" id="RHEA:13065"/>
        <dbReference type="ChEBI" id="CHEBI:15377"/>
        <dbReference type="ChEBI" id="CHEBI:15378"/>
        <dbReference type="ChEBI" id="CHEBI:30616"/>
        <dbReference type="ChEBI" id="CHEBI:43474"/>
        <dbReference type="ChEBI" id="CHEBI:456216"/>
        <dbReference type="EC" id="3.6.4.12"/>
    </reaction>
</comment>
<name>A0A3M7R081_BRAPC</name>
<dbReference type="PRINTS" id="PR01657">
    <property type="entry name" value="MCMFAMILY"/>
</dbReference>
<keyword evidence="10 15" id="KW-0238">DNA-binding</keyword>
<evidence type="ECO:0000256" key="9">
    <source>
        <dbReference type="ARBA" id="ARBA00022840"/>
    </source>
</evidence>
<dbReference type="GO" id="GO:0006260">
    <property type="term" value="P:DNA replication"/>
    <property type="evidence" value="ECO:0007669"/>
    <property type="project" value="InterPro"/>
</dbReference>
<evidence type="ECO:0000256" key="16">
    <source>
        <dbReference type="SAM" id="MobiDB-lite"/>
    </source>
</evidence>
<dbReference type="Proteomes" id="UP000276133">
    <property type="component" value="Unassembled WGS sequence"/>
</dbReference>
<gene>
    <name evidence="18" type="ORF">BpHYR1_004914</name>
</gene>
<dbReference type="InterPro" id="IPR031327">
    <property type="entry name" value="MCM"/>
</dbReference>
<dbReference type="InterPro" id="IPR001208">
    <property type="entry name" value="MCM_dom"/>
</dbReference>
<keyword evidence="5 15" id="KW-0547">Nucleotide-binding</keyword>
<dbReference type="Pfam" id="PF26066">
    <property type="entry name" value="MCM9_N"/>
    <property type="match status" value="1"/>
</dbReference>
<keyword evidence="19" id="KW-1185">Reference proteome</keyword>
<dbReference type="InterPro" id="IPR041562">
    <property type="entry name" value="MCM_lid"/>
</dbReference>
<evidence type="ECO:0000313" key="19">
    <source>
        <dbReference type="Proteomes" id="UP000276133"/>
    </source>
</evidence>
<dbReference type="OrthoDB" id="271325at2759"/>
<dbReference type="GO" id="GO:0042555">
    <property type="term" value="C:MCM complex"/>
    <property type="evidence" value="ECO:0007669"/>
    <property type="project" value="TreeGrafter"/>
</dbReference>
<keyword evidence="7" id="KW-0378">Hydrolase</keyword>
<dbReference type="InterPro" id="IPR058768">
    <property type="entry name" value="MCM9_N"/>
</dbReference>
<evidence type="ECO:0000256" key="12">
    <source>
        <dbReference type="ARBA" id="ARBA00023242"/>
    </source>
</evidence>
<dbReference type="Pfam" id="PF17855">
    <property type="entry name" value="MCM_lid"/>
    <property type="match status" value="1"/>
</dbReference>
<evidence type="ECO:0000256" key="11">
    <source>
        <dbReference type="ARBA" id="ARBA00023204"/>
    </source>
</evidence>
<dbReference type="EMBL" id="REGN01004655">
    <property type="protein sequence ID" value="RNA16655.1"/>
    <property type="molecule type" value="Genomic_DNA"/>
</dbReference>
<dbReference type="SMART" id="SM00350">
    <property type="entry name" value="MCM"/>
    <property type="match status" value="1"/>
</dbReference>
<protein>
    <recommendedName>
        <fullName evidence="13">DNA helicase MCM9</fullName>
        <ecNumber evidence="3">3.6.4.12</ecNumber>
    </recommendedName>
</protein>
<evidence type="ECO:0000313" key="18">
    <source>
        <dbReference type="EMBL" id="RNA16655.1"/>
    </source>
</evidence>
<dbReference type="PANTHER" id="PTHR11630">
    <property type="entry name" value="DNA REPLICATION LICENSING FACTOR MCM FAMILY MEMBER"/>
    <property type="match status" value="1"/>
</dbReference>
<comment type="caution">
    <text evidence="18">The sequence shown here is derived from an EMBL/GenBank/DDBJ whole genome shotgun (WGS) entry which is preliminary data.</text>
</comment>
<comment type="subcellular location">
    <subcellularLocation>
        <location evidence="1">Nucleus</location>
    </subcellularLocation>
</comment>
<proteinExistence type="inferred from homology"/>
<dbReference type="PROSITE" id="PS00847">
    <property type="entry name" value="MCM_1"/>
    <property type="match status" value="1"/>
</dbReference>
<keyword evidence="9 15" id="KW-0067">ATP-binding</keyword>
<keyword evidence="12" id="KW-0539">Nucleus</keyword>
<organism evidence="18 19">
    <name type="scientific">Brachionus plicatilis</name>
    <name type="common">Marine rotifer</name>
    <name type="synonym">Brachionus muelleri</name>
    <dbReference type="NCBI Taxonomy" id="10195"/>
    <lineage>
        <taxon>Eukaryota</taxon>
        <taxon>Metazoa</taxon>
        <taxon>Spiralia</taxon>
        <taxon>Gnathifera</taxon>
        <taxon>Rotifera</taxon>
        <taxon>Eurotatoria</taxon>
        <taxon>Monogononta</taxon>
        <taxon>Pseudotrocha</taxon>
        <taxon>Ploima</taxon>
        <taxon>Brachionidae</taxon>
        <taxon>Brachionus</taxon>
    </lineage>
</organism>
<evidence type="ECO:0000256" key="7">
    <source>
        <dbReference type="ARBA" id="ARBA00022801"/>
    </source>
</evidence>
<evidence type="ECO:0000256" key="6">
    <source>
        <dbReference type="ARBA" id="ARBA00022763"/>
    </source>
</evidence>
<dbReference type="GO" id="GO:0005524">
    <property type="term" value="F:ATP binding"/>
    <property type="evidence" value="ECO:0007669"/>
    <property type="project" value="UniProtKB-KW"/>
</dbReference>
<dbReference type="InterPro" id="IPR012340">
    <property type="entry name" value="NA-bd_OB-fold"/>
</dbReference>
<dbReference type="PROSITE" id="PS50051">
    <property type="entry name" value="MCM_2"/>
    <property type="match status" value="1"/>
</dbReference>
<dbReference type="STRING" id="10195.A0A3M7R081"/>
<dbReference type="InterPro" id="IPR018525">
    <property type="entry name" value="MCM_CS"/>
</dbReference>
<comment type="similarity">
    <text evidence="2 15">Belongs to the MCM family.</text>
</comment>
<evidence type="ECO:0000256" key="13">
    <source>
        <dbReference type="ARBA" id="ARBA00041085"/>
    </source>
</evidence>
<dbReference type="Pfam" id="PF00493">
    <property type="entry name" value="MCM"/>
    <property type="match status" value="1"/>
</dbReference>
<keyword evidence="4" id="KW-0235">DNA replication</keyword>
<feature type="region of interest" description="Disordered" evidence="16">
    <location>
        <begin position="751"/>
        <end position="770"/>
    </location>
</feature>
<dbReference type="FunFam" id="3.40.50.300:FF:000671">
    <property type="entry name" value="DNA helicase MCM9 isoform X1"/>
    <property type="match status" value="1"/>
</dbReference>
<dbReference type="PANTHER" id="PTHR11630:SF48">
    <property type="entry name" value="DNA HELICASE MCM9"/>
    <property type="match status" value="1"/>
</dbReference>
<evidence type="ECO:0000256" key="5">
    <source>
        <dbReference type="ARBA" id="ARBA00022741"/>
    </source>
</evidence>
<dbReference type="AlphaFoldDB" id="A0A3M7R081"/>
<dbReference type="GO" id="GO:0017116">
    <property type="term" value="F:single-stranded DNA helicase activity"/>
    <property type="evidence" value="ECO:0007669"/>
    <property type="project" value="TreeGrafter"/>
</dbReference>
<dbReference type="Pfam" id="PF17207">
    <property type="entry name" value="MCM_OB"/>
    <property type="match status" value="1"/>
</dbReference>
<dbReference type="SUPFAM" id="SSF52540">
    <property type="entry name" value="P-loop containing nucleoside triphosphate hydrolases"/>
    <property type="match status" value="1"/>
</dbReference>
<evidence type="ECO:0000256" key="2">
    <source>
        <dbReference type="ARBA" id="ARBA00008010"/>
    </source>
</evidence>
<evidence type="ECO:0000256" key="8">
    <source>
        <dbReference type="ARBA" id="ARBA00022806"/>
    </source>
</evidence>
<reference evidence="18 19" key="1">
    <citation type="journal article" date="2018" name="Sci. Rep.">
        <title>Genomic signatures of local adaptation to the degree of environmental predictability in rotifers.</title>
        <authorList>
            <person name="Franch-Gras L."/>
            <person name="Hahn C."/>
            <person name="Garcia-Roger E.M."/>
            <person name="Carmona M.J."/>
            <person name="Serra M."/>
            <person name="Gomez A."/>
        </authorList>
    </citation>
    <scope>NUCLEOTIDE SEQUENCE [LARGE SCALE GENOMIC DNA]</scope>
    <source>
        <strain evidence="18">HYR1</strain>
    </source>
</reference>
<dbReference type="Gene3D" id="2.20.28.10">
    <property type="match status" value="1"/>
</dbReference>
<keyword evidence="11" id="KW-0234">DNA repair</keyword>
<dbReference type="EC" id="3.6.4.12" evidence="3"/>
<evidence type="ECO:0000256" key="3">
    <source>
        <dbReference type="ARBA" id="ARBA00012551"/>
    </source>
</evidence>
<dbReference type="GO" id="GO:0016787">
    <property type="term" value="F:hydrolase activity"/>
    <property type="evidence" value="ECO:0007669"/>
    <property type="project" value="UniProtKB-KW"/>
</dbReference>
<evidence type="ECO:0000256" key="14">
    <source>
        <dbReference type="ARBA" id="ARBA00047995"/>
    </source>
</evidence>
<evidence type="ECO:0000256" key="1">
    <source>
        <dbReference type="ARBA" id="ARBA00004123"/>
    </source>
</evidence>
<dbReference type="GO" id="GO:0003697">
    <property type="term" value="F:single-stranded DNA binding"/>
    <property type="evidence" value="ECO:0007669"/>
    <property type="project" value="TreeGrafter"/>
</dbReference>
<dbReference type="SUPFAM" id="SSF50249">
    <property type="entry name" value="Nucleic acid-binding proteins"/>
    <property type="match status" value="1"/>
</dbReference>
<dbReference type="GO" id="GO:0005634">
    <property type="term" value="C:nucleus"/>
    <property type="evidence" value="ECO:0007669"/>
    <property type="project" value="UniProtKB-SubCell"/>
</dbReference>
<keyword evidence="8 18" id="KW-0347">Helicase</keyword>
<dbReference type="Gene3D" id="3.40.50.300">
    <property type="entry name" value="P-loop containing nucleotide triphosphate hydrolases"/>
    <property type="match status" value="1"/>
</dbReference>
<dbReference type="Gene3D" id="2.40.50.140">
    <property type="entry name" value="Nucleic acid-binding proteins"/>
    <property type="match status" value="1"/>
</dbReference>
<evidence type="ECO:0000259" key="17">
    <source>
        <dbReference type="PROSITE" id="PS50051"/>
    </source>
</evidence>
<accession>A0A3M7R081</accession>
<sequence length="770" mass="87736">MTDHTNIFMDNDADKIKEKFEEYIVGIHRDDLMDIMSNCDPLLYYPVFIDLLDLLMSTEIQDFLTNATSYIQLLDQTLKRCQKILIEENPNLNLSFKEKIKARLISLPEADGVFIKYPTCSDVNKLICFNGTVTKTCSPRLLESLQNFKCDKCSYVFSVEIDFTFRDLFMKPSRCPNKDCQSDKFKLVNPEKNLKLVSKDYQEIKVQEKLDMYSAGSVPRSVVVVLENDLVDCCKPGDDVTINAMVVRRWSRLVNDMRCDVDLILHANYIKVNNEEQIQINITKEKEKMFSDFWKKYEKRPLTARNIILSSYCPQLYGMYLVKLAVCLVLTGGVSRNDSSGTRVRGESHLLLVGDPGTGKSQFLKYANKIVPKSIMTTGIGSSSAGLTATASREGGIWHLEAGALVLADGGICCVDEFNCMKEQEKMSMLEAMEQQSISVAKAGIVCKLRTQCSVLAACNPKGAYDSNQPVTVNLAMSSPLLSRFDIILLLLDTPNREWDHLASTFLLEGVDLLRKNQSSEFKPWDFDHLRLYLNYVKSLEPSLSQSANIVLQTYYQLQRRSDDRNAARTTVRMLESIIRLSQAHAKLMLRNKVLVIDTIVAITLNECSINRTSSFGNVNILHTSFPKDAETEYKSQVNLILGHLCLPQILEEEMKRIENDYEPFCSNKSQNMNMSMHNFDIISQMVKDVPTQNFVPAKETSDRKRKLEESGNRLEESILKKKRVYDQIREESRPDANNSIQMDKTLTVRTQSKSQYSVRLSQAVNRPHN</sequence>
<evidence type="ECO:0000256" key="4">
    <source>
        <dbReference type="ARBA" id="ARBA00022705"/>
    </source>
</evidence>
<feature type="domain" description="MCM C-terminal AAA(+) ATPase" evidence="17">
    <location>
        <begin position="304"/>
        <end position="507"/>
    </location>
</feature>